<comment type="caution">
    <text evidence="5">The sequence shown here is derived from an EMBL/GenBank/DDBJ whole genome shotgun (WGS) entry which is preliminary data.</text>
</comment>
<dbReference type="AlphaFoldDB" id="A0A845APU4"/>
<dbReference type="Proteomes" id="UP000446786">
    <property type="component" value="Unassembled WGS sequence"/>
</dbReference>
<evidence type="ECO:0000256" key="3">
    <source>
        <dbReference type="ARBA" id="ARBA00023002"/>
    </source>
</evidence>
<proteinExistence type="inferred from homology"/>
<evidence type="ECO:0000313" key="6">
    <source>
        <dbReference type="Proteomes" id="UP000446786"/>
    </source>
</evidence>
<dbReference type="PANTHER" id="PTHR46332:SF5">
    <property type="entry name" value="ASPARTATE BETA-HYDROXYLASE DOMAIN CONTAINING 2"/>
    <property type="match status" value="1"/>
</dbReference>
<dbReference type="InterPro" id="IPR027443">
    <property type="entry name" value="IPNS-like_sf"/>
</dbReference>
<keyword evidence="3" id="KW-0560">Oxidoreductase</keyword>
<dbReference type="RefSeq" id="WP_160779680.1">
    <property type="nucleotide sequence ID" value="NZ_BAAAZF010000001.1"/>
</dbReference>
<dbReference type="Gene3D" id="2.60.120.330">
    <property type="entry name" value="B-lactam Antibiotic, Isopenicillin N Synthase, Chain"/>
    <property type="match status" value="1"/>
</dbReference>
<dbReference type="OrthoDB" id="21665at2"/>
<feature type="domain" description="Aspartyl/asparaginy/proline hydroxylase" evidence="4">
    <location>
        <begin position="133"/>
        <end position="295"/>
    </location>
</feature>
<evidence type="ECO:0000259" key="4">
    <source>
        <dbReference type="Pfam" id="PF05118"/>
    </source>
</evidence>
<dbReference type="Pfam" id="PF05118">
    <property type="entry name" value="Asp_Arg_Hydrox"/>
    <property type="match status" value="1"/>
</dbReference>
<reference evidence="5 6" key="1">
    <citation type="submission" date="2019-12" db="EMBL/GenBank/DDBJ databases">
        <title>Genomic-based taxomic classification of the family Erythrobacteraceae.</title>
        <authorList>
            <person name="Xu L."/>
        </authorList>
    </citation>
    <scope>NUCLEOTIDE SEQUENCE [LARGE SCALE GENOMIC DNA]</scope>
    <source>
        <strain evidence="5 6">JCM 16677</strain>
    </source>
</reference>
<gene>
    <name evidence="5" type="ORF">GRI94_10925</name>
</gene>
<dbReference type="InterPro" id="IPR007803">
    <property type="entry name" value="Asp/Arg/Pro-Hydrxlase"/>
</dbReference>
<dbReference type="GO" id="GO:0016020">
    <property type="term" value="C:membrane"/>
    <property type="evidence" value="ECO:0007669"/>
    <property type="project" value="TreeGrafter"/>
</dbReference>
<evidence type="ECO:0000313" key="5">
    <source>
        <dbReference type="EMBL" id="MXP32330.1"/>
    </source>
</evidence>
<protein>
    <submittedName>
        <fullName evidence="5">Aspartyl/asparaginyl beta-hydroxylase domain-containing protein</fullName>
    </submittedName>
</protein>
<dbReference type="EMBL" id="WTYE01000001">
    <property type="protein sequence ID" value="MXP32330.1"/>
    <property type="molecule type" value="Genomic_DNA"/>
</dbReference>
<keyword evidence="2" id="KW-0223">Dioxygenase</keyword>
<evidence type="ECO:0000256" key="2">
    <source>
        <dbReference type="ARBA" id="ARBA00022964"/>
    </source>
</evidence>
<evidence type="ECO:0000256" key="1">
    <source>
        <dbReference type="ARBA" id="ARBA00007730"/>
    </source>
</evidence>
<dbReference type="GO" id="GO:0051213">
    <property type="term" value="F:dioxygenase activity"/>
    <property type="evidence" value="ECO:0007669"/>
    <property type="project" value="UniProtKB-KW"/>
</dbReference>
<sequence>MDDIDDLIAKADALLAAMDRRGALAFYQAALGAGEEHADSKRAALDHAQAMMIDIQRGMPHHIVESLDHAGMPADSWHPRFRESLAIMMGQRQRSGVTEAYPQLPTAYFYPGLPHIEFFDPTQFDWPEHVQNATEAIREEATQLSSEKDLGAYVKTAEDRPQGDVHGMLENDDWSTFDLTRKGQPDPERVGRYPATYSAITDNAPICDIPGKSPSVMFSKLKAGSRIPPHTGMINTRFICHLPLVVPGEGALRVGTQTRPWLEGELFIFDDTVEHEAWNNAGKDRLVLIFDIWRPEISAEERAQIRGLFAAVDSY</sequence>
<accession>A0A845APU4</accession>
<dbReference type="InterPro" id="IPR051821">
    <property type="entry name" value="Asp/Asn_beta-hydroxylase"/>
</dbReference>
<dbReference type="SUPFAM" id="SSF51197">
    <property type="entry name" value="Clavaminate synthase-like"/>
    <property type="match status" value="1"/>
</dbReference>
<name>A0A845APU4_9SPHN</name>
<comment type="similarity">
    <text evidence="1">Belongs to the aspartyl/asparaginyl beta-hydroxylase family.</text>
</comment>
<keyword evidence="6" id="KW-1185">Reference proteome</keyword>
<dbReference type="PANTHER" id="PTHR46332">
    <property type="entry name" value="ASPARTATE BETA-HYDROXYLASE DOMAIN-CONTAINING PROTEIN 2"/>
    <property type="match status" value="1"/>
</dbReference>
<organism evidence="5 6">
    <name type="scientific">Parerythrobacter jejuensis</name>
    <dbReference type="NCBI Taxonomy" id="795812"/>
    <lineage>
        <taxon>Bacteria</taxon>
        <taxon>Pseudomonadati</taxon>
        <taxon>Pseudomonadota</taxon>
        <taxon>Alphaproteobacteria</taxon>
        <taxon>Sphingomonadales</taxon>
        <taxon>Erythrobacteraceae</taxon>
        <taxon>Parerythrobacter</taxon>
    </lineage>
</organism>